<dbReference type="GO" id="GO:0006506">
    <property type="term" value="P:GPI anchor biosynthetic process"/>
    <property type="evidence" value="ECO:0007669"/>
    <property type="project" value="UniProtKB-KW"/>
</dbReference>
<evidence type="ECO:0000313" key="13">
    <source>
        <dbReference type="Proteomes" id="UP000729357"/>
    </source>
</evidence>
<comment type="pathway">
    <text evidence="2">Glycolipid biosynthesis; glycosylphosphatidylinositol-anchor biosynthesis.</text>
</comment>
<evidence type="ECO:0000256" key="3">
    <source>
        <dbReference type="ARBA" id="ARBA00008695"/>
    </source>
</evidence>
<comment type="caution">
    <text evidence="12">The sequence shown here is derived from an EMBL/GenBank/DDBJ whole genome shotgun (WGS) entry which is preliminary data.</text>
</comment>
<keyword evidence="5" id="KW-0808">Transferase</keyword>
<keyword evidence="4" id="KW-0337">GPI-anchor biosynthesis</keyword>
<evidence type="ECO:0000256" key="6">
    <source>
        <dbReference type="ARBA" id="ARBA00022692"/>
    </source>
</evidence>
<dbReference type="InterPro" id="IPR002591">
    <property type="entry name" value="Phosphodiest/P_Trfase"/>
</dbReference>
<evidence type="ECO:0008006" key="14">
    <source>
        <dbReference type="Google" id="ProtNLM"/>
    </source>
</evidence>
<dbReference type="Pfam" id="PF01663">
    <property type="entry name" value="Phosphodiest"/>
    <property type="match status" value="1"/>
</dbReference>
<dbReference type="Proteomes" id="UP000729357">
    <property type="component" value="Unassembled WGS sequence"/>
</dbReference>
<protein>
    <recommendedName>
        <fullName evidence="14">GPI ethanolamine phosphate transferase 3</fullName>
    </recommendedName>
</protein>
<feature type="chain" id="PRO_5040268326" description="GPI ethanolamine phosphate transferase 3" evidence="11">
    <location>
        <begin position="19"/>
        <end position="339"/>
    </location>
</feature>
<feature type="non-terminal residue" evidence="12">
    <location>
        <position position="1"/>
    </location>
</feature>
<dbReference type="InterPro" id="IPR039524">
    <property type="entry name" value="PIGO/GPI13"/>
</dbReference>
<keyword evidence="13" id="KW-1185">Reference proteome</keyword>
<evidence type="ECO:0000256" key="7">
    <source>
        <dbReference type="ARBA" id="ARBA00022824"/>
    </source>
</evidence>
<accession>A0A9P8JHG4</accession>
<dbReference type="Gene3D" id="3.40.720.10">
    <property type="entry name" value="Alkaline Phosphatase, subunit A"/>
    <property type="match status" value="1"/>
</dbReference>
<comment type="similarity">
    <text evidence="3">Belongs to the PIGG/PIGN/PIGO family. PIGO subfamily.</text>
</comment>
<keyword evidence="10" id="KW-0325">Glycoprotein</keyword>
<dbReference type="PANTHER" id="PTHR23071:SF1">
    <property type="entry name" value="GPI ETHANOLAMINE PHOSPHATE TRANSFERASE 3"/>
    <property type="match status" value="1"/>
</dbReference>
<evidence type="ECO:0000256" key="9">
    <source>
        <dbReference type="ARBA" id="ARBA00023136"/>
    </source>
</evidence>
<dbReference type="SUPFAM" id="SSF53649">
    <property type="entry name" value="Alkaline phosphatase-like"/>
    <property type="match status" value="1"/>
</dbReference>
<dbReference type="EMBL" id="JAHFXS010008303">
    <property type="protein sequence ID" value="KAG9921471.1"/>
    <property type="molecule type" value="Genomic_DNA"/>
</dbReference>
<feature type="signal peptide" evidence="11">
    <location>
        <begin position="1"/>
        <end position="18"/>
    </location>
</feature>
<organism evidence="12 13">
    <name type="scientific">Aureobasidium melanogenum</name>
    <name type="common">Aureobasidium pullulans var. melanogenum</name>
    <dbReference type="NCBI Taxonomy" id="46634"/>
    <lineage>
        <taxon>Eukaryota</taxon>
        <taxon>Fungi</taxon>
        <taxon>Dikarya</taxon>
        <taxon>Ascomycota</taxon>
        <taxon>Pezizomycotina</taxon>
        <taxon>Dothideomycetes</taxon>
        <taxon>Dothideomycetidae</taxon>
        <taxon>Dothideales</taxon>
        <taxon>Saccotheciaceae</taxon>
        <taxon>Aureobasidium</taxon>
    </lineage>
</organism>
<evidence type="ECO:0000256" key="11">
    <source>
        <dbReference type="SAM" id="SignalP"/>
    </source>
</evidence>
<dbReference type="GO" id="GO:0005789">
    <property type="term" value="C:endoplasmic reticulum membrane"/>
    <property type="evidence" value="ECO:0007669"/>
    <property type="project" value="UniProtKB-SubCell"/>
</dbReference>
<evidence type="ECO:0000256" key="10">
    <source>
        <dbReference type="ARBA" id="ARBA00023180"/>
    </source>
</evidence>
<proteinExistence type="inferred from homology"/>
<gene>
    <name evidence="12" type="ORF">KCU98_g22149</name>
</gene>
<name>A0A9P8JHG4_AURME</name>
<keyword evidence="9" id="KW-0472">Membrane</keyword>
<dbReference type="InterPro" id="IPR017850">
    <property type="entry name" value="Alkaline_phosphatase_core_sf"/>
</dbReference>
<evidence type="ECO:0000256" key="1">
    <source>
        <dbReference type="ARBA" id="ARBA00004477"/>
    </source>
</evidence>
<dbReference type="PANTHER" id="PTHR23071">
    <property type="entry name" value="PHOSPHATIDYLINOSITOL GLYCAN"/>
    <property type="match status" value="1"/>
</dbReference>
<keyword evidence="8" id="KW-1133">Transmembrane helix</keyword>
<keyword evidence="6" id="KW-0812">Transmembrane</keyword>
<reference evidence="12" key="1">
    <citation type="journal article" date="2021" name="J Fungi (Basel)">
        <title>Virulence traits and population genomics of the black yeast Aureobasidium melanogenum.</title>
        <authorList>
            <person name="Cernosa A."/>
            <person name="Sun X."/>
            <person name="Gostincar C."/>
            <person name="Fang C."/>
            <person name="Gunde-Cimerman N."/>
            <person name="Song Z."/>
        </authorList>
    </citation>
    <scope>NUCLEOTIDE SEQUENCE</scope>
    <source>
        <strain evidence="12">EXF-9298</strain>
    </source>
</reference>
<sequence length="339" mass="37375">RIFHVLGIFLFLSGFLLTRLVLDHKSECAVPPVPLGSSYTPGSPDSGCWHPKSFDKAVVIIVDALRYDFTVPWSPNHPQQASQHFHNALPIFWDTAVAEPENAFLLPFIADPPTTTLQRLKGLTTGTLPTFIDAGSNFAGTAIDEDNLVAQLKAAGKRIVHLGDDTWHSLFPGYFDPELTRAYDSFNVWDLHTVDNGVNDHIFPLLHPTNTSSWDVIFGHYLGVDHAGHRYGPDHPAMASKLQEMNSVFERMIAALDDKTLLVVMGDHGMDAKGDHGGESDDEVEAALWMYSKQGLFGRRDESAAKPPYTAKERPVAQIDLVPTLSLLLGMPIPFNNLG</sequence>
<keyword evidence="7" id="KW-0256">Endoplasmic reticulum</keyword>
<comment type="subcellular location">
    <subcellularLocation>
        <location evidence="1">Endoplasmic reticulum membrane</location>
        <topology evidence="1">Multi-pass membrane protein</topology>
    </subcellularLocation>
</comment>
<evidence type="ECO:0000256" key="8">
    <source>
        <dbReference type="ARBA" id="ARBA00022989"/>
    </source>
</evidence>
<evidence type="ECO:0000256" key="5">
    <source>
        <dbReference type="ARBA" id="ARBA00022679"/>
    </source>
</evidence>
<evidence type="ECO:0000313" key="12">
    <source>
        <dbReference type="EMBL" id="KAG9921471.1"/>
    </source>
</evidence>
<evidence type="ECO:0000256" key="2">
    <source>
        <dbReference type="ARBA" id="ARBA00004687"/>
    </source>
</evidence>
<dbReference type="GO" id="GO:0051377">
    <property type="term" value="F:mannose-ethanolamine phosphotransferase activity"/>
    <property type="evidence" value="ECO:0007669"/>
    <property type="project" value="InterPro"/>
</dbReference>
<evidence type="ECO:0000256" key="4">
    <source>
        <dbReference type="ARBA" id="ARBA00022502"/>
    </source>
</evidence>
<keyword evidence="11" id="KW-0732">Signal</keyword>
<feature type="non-terminal residue" evidence="12">
    <location>
        <position position="339"/>
    </location>
</feature>
<dbReference type="CDD" id="cd16023">
    <property type="entry name" value="GPI_EPT_3"/>
    <property type="match status" value="1"/>
</dbReference>
<reference evidence="12" key="2">
    <citation type="submission" date="2021-08" db="EMBL/GenBank/DDBJ databases">
        <authorList>
            <person name="Gostincar C."/>
            <person name="Sun X."/>
            <person name="Song Z."/>
            <person name="Gunde-Cimerman N."/>
        </authorList>
    </citation>
    <scope>NUCLEOTIDE SEQUENCE</scope>
    <source>
        <strain evidence="12">EXF-9298</strain>
    </source>
</reference>
<dbReference type="InterPro" id="IPR037675">
    <property type="entry name" value="PIG-O_N"/>
</dbReference>
<dbReference type="AlphaFoldDB" id="A0A9P8JHG4"/>